<keyword evidence="7" id="KW-0472">Membrane</keyword>
<evidence type="ECO:0000313" key="11">
    <source>
        <dbReference type="Proteomes" id="UP000541444"/>
    </source>
</evidence>
<dbReference type="InterPro" id="IPR046956">
    <property type="entry name" value="RLP23-like"/>
</dbReference>
<reference evidence="10 11" key="1">
    <citation type="journal article" date="2020" name="IScience">
        <title>Genome Sequencing of the Endangered Kingdonia uniflora (Circaeasteraceae, Ranunculales) Reveals Potential Mechanisms of Evolutionary Specialization.</title>
        <authorList>
            <person name="Sun Y."/>
            <person name="Deng T."/>
            <person name="Zhang A."/>
            <person name="Moore M.J."/>
            <person name="Landis J.B."/>
            <person name="Lin N."/>
            <person name="Zhang H."/>
            <person name="Zhang X."/>
            <person name="Huang J."/>
            <person name="Zhang X."/>
            <person name="Sun H."/>
            <person name="Wang H."/>
        </authorList>
    </citation>
    <scope>NUCLEOTIDE SEQUENCE [LARGE SCALE GENOMIC DNA]</scope>
    <source>
        <strain evidence="10">TB1705</strain>
        <tissue evidence="10">Leaf</tissue>
    </source>
</reference>
<keyword evidence="3" id="KW-0812">Transmembrane</keyword>
<keyword evidence="6" id="KW-1133">Transmembrane helix</keyword>
<name>A0A7J7LBJ3_9MAGN</name>
<organism evidence="10 11">
    <name type="scientific">Kingdonia uniflora</name>
    <dbReference type="NCBI Taxonomy" id="39325"/>
    <lineage>
        <taxon>Eukaryota</taxon>
        <taxon>Viridiplantae</taxon>
        <taxon>Streptophyta</taxon>
        <taxon>Embryophyta</taxon>
        <taxon>Tracheophyta</taxon>
        <taxon>Spermatophyta</taxon>
        <taxon>Magnoliopsida</taxon>
        <taxon>Ranunculales</taxon>
        <taxon>Circaeasteraceae</taxon>
        <taxon>Kingdonia</taxon>
    </lineage>
</organism>
<evidence type="ECO:0000256" key="3">
    <source>
        <dbReference type="ARBA" id="ARBA00022692"/>
    </source>
</evidence>
<evidence type="ECO:0000256" key="7">
    <source>
        <dbReference type="ARBA" id="ARBA00023136"/>
    </source>
</evidence>
<dbReference type="OrthoDB" id="1394818at2759"/>
<dbReference type="SUPFAM" id="SSF52058">
    <property type="entry name" value="L domain-like"/>
    <property type="match status" value="1"/>
</dbReference>
<keyword evidence="8" id="KW-0325">Glycoprotein</keyword>
<dbReference type="Pfam" id="PF08263">
    <property type="entry name" value="LRRNT_2"/>
    <property type="match status" value="1"/>
</dbReference>
<dbReference type="InterPro" id="IPR001611">
    <property type="entry name" value="Leu-rich_rpt"/>
</dbReference>
<dbReference type="Proteomes" id="UP000541444">
    <property type="component" value="Unassembled WGS sequence"/>
</dbReference>
<keyword evidence="11" id="KW-1185">Reference proteome</keyword>
<dbReference type="PANTHER" id="PTHR48061">
    <property type="entry name" value="LEUCINE-RICH REPEAT RECEPTOR PROTEIN KINASE EMS1-LIKE-RELATED"/>
    <property type="match status" value="1"/>
</dbReference>
<evidence type="ECO:0000256" key="6">
    <source>
        <dbReference type="ARBA" id="ARBA00022989"/>
    </source>
</evidence>
<dbReference type="AlphaFoldDB" id="A0A7J7LBJ3"/>
<evidence type="ECO:0000256" key="5">
    <source>
        <dbReference type="ARBA" id="ARBA00022737"/>
    </source>
</evidence>
<comment type="caution">
    <text evidence="10">The sequence shown here is derived from an EMBL/GenBank/DDBJ whole genome shotgun (WGS) entry which is preliminary data.</text>
</comment>
<evidence type="ECO:0000313" key="10">
    <source>
        <dbReference type="EMBL" id="KAF6140041.1"/>
    </source>
</evidence>
<evidence type="ECO:0000256" key="1">
    <source>
        <dbReference type="ARBA" id="ARBA00004479"/>
    </source>
</evidence>
<proteinExistence type="predicted"/>
<accession>A0A7J7LBJ3</accession>
<evidence type="ECO:0000259" key="9">
    <source>
        <dbReference type="Pfam" id="PF08263"/>
    </source>
</evidence>
<dbReference type="Gene3D" id="3.80.10.10">
    <property type="entry name" value="Ribonuclease Inhibitor"/>
    <property type="match status" value="2"/>
</dbReference>
<evidence type="ECO:0000256" key="2">
    <source>
        <dbReference type="ARBA" id="ARBA00022614"/>
    </source>
</evidence>
<evidence type="ECO:0000256" key="4">
    <source>
        <dbReference type="ARBA" id="ARBA00022729"/>
    </source>
</evidence>
<sequence>MSSEATKKPPQTILSTFLHYMILLPTFNSIIRISHSSLINHTGTRMKTYHLHQLLLSCLSLLYSISQASSNFSSAQRCINEERSALLHLKEGFSIEPELFSFPLPPPTFSLLPSWETGTDCCSWERITCNKKTGHVISLDLSSSWLSGNISSISLCKLGYLRVLNLADNYFVSSLIPSGLDHLSRLTHLNLSYSGFSGQIPMDISNLTNLVSFDLSAYGSRMKLERPNLRMLVQNLTSLRELVLDGVNISSQGNEWCKVLSAAVPNLRVLSLSSCGLLGPISTSISHLHFLSQLNLNRNNLSSVLPESFVNFSSLTSLQLHSCELYGEFPKQIFQLPFLEVLQLAGNTLLIGSLPAFPRESGIRVLSLTSTSFFGEIPDSIAIISR</sequence>
<keyword evidence="4" id="KW-0732">Signal</keyword>
<dbReference type="InterPro" id="IPR032675">
    <property type="entry name" value="LRR_dom_sf"/>
</dbReference>
<keyword evidence="2" id="KW-0433">Leucine-rich repeat</keyword>
<keyword evidence="5" id="KW-0677">Repeat</keyword>
<evidence type="ECO:0000256" key="8">
    <source>
        <dbReference type="ARBA" id="ARBA00023180"/>
    </source>
</evidence>
<protein>
    <recommendedName>
        <fullName evidence="9">Leucine-rich repeat-containing N-terminal plant-type domain-containing protein</fullName>
    </recommendedName>
</protein>
<dbReference type="GO" id="GO:0016020">
    <property type="term" value="C:membrane"/>
    <property type="evidence" value="ECO:0007669"/>
    <property type="project" value="UniProtKB-SubCell"/>
</dbReference>
<feature type="domain" description="Leucine-rich repeat-containing N-terminal plant-type" evidence="9">
    <location>
        <begin position="80"/>
        <end position="130"/>
    </location>
</feature>
<comment type="subcellular location">
    <subcellularLocation>
        <location evidence="1">Membrane</location>
        <topology evidence="1">Single-pass type I membrane protein</topology>
    </subcellularLocation>
</comment>
<dbReference type="EMBL" id="JACGCM010002404">
    <property type="protein sequence ID" value="KAF6140041.1"/>
    <property type="molecule type" value="Genomic_DNA"/>
</dbReference>
<dbReference type="InterPro" id="IPR013210">
    <property type="entry name" value="LRR_N_plant-typ"/>
</dbReference>
<dbReference type="Pfam" id="PF13855">
    <property type="entry name" value="LRR_8"/>
    <property type="match status" value="1"/>
</dbReference>
<dbReference type="PANTHER" id="PTHR48061:SF2">
    <property type="entry name" value="RECEPTOR LIKE PROTEIN 30-LIKE"/>
    <property type="match status" value="1"/>
</dbReference>
<gene>
    <name evidence="10" type="ORF">GIB67_001782</name>
</gene>
<dbReference type="Pfam" id="PF00560">
    <property type="entry name" value="LRR_1"/>
    <property type="match status" value="2"/>
</dbReference>